<evidence type="ECO:0000313" key="3">
    <source>
        <dbReference type="EMBL" id="GMF50125.1"/>
    </source>
</evidence>
<feature type="transmembrane region" description="Helical" evidence="2">
    <location>
        <begin position="12"/>
        <end position="29"/>
    </location>
</feature>
<reference evidence="3" key="1">
    <citation type="submission" date="2023-04" db="EMBL/GenBank/DDBJ databases">
        <title>Phytophthora fragariaefolia NBRC 109709.</title>
        <authorList>
            <person name="Ichikawa N."/>
            <person name="Sato H."/>
            <person name="Tonouchi N."/>
        </authorList>
    </citation>
    <scope>NUCLEOTIDE SEQUENCE</scope>
    <source>
        <strain evidence="3">NBRC 109709</strain>
    </source>
</reference>
<gene>
    <name evidence="3" type="ORF">Pfra01_001992900</name>
</gene>
<keyword evidence="2" id="KW-0812">Transmembrane</keyword>
<dbReference type="Proteomes" id="UP001165121">
    <property type="component" value="Unassembled WGS sequence"/>
</dbReference>
<dbReference type="OrthoDB" id="156912at2759"/>
<keyword evidence="2" id="KW-1133">Transmembrane helix</keyword>
<dbReference type="AlphaFoldDB" id="A0A9W7D091"/>
<organism evidence="3 4">
    <name type="scientific">Phytophthora fragariaefolia</name>
    <dbReference type="NCBI Taxonomy" id="1490495"/>
    <lineage>
        <taxon>Eukaryota</taxon>
        <taxon>Sar</taxon>
        <taxon>Stramenopiles</taxon>
        <taxon>Oomycota</taxon>
        <taxon>Peronosporomycetes</taxon>
        <taxon>Peronosporales</taxon>
        <taxon>Peronosporaceae</taxon>
        <taxon>Phytophthora</taxon>
    </lineage>
</organism>
<evidence type="ECO:0000256" key="2">
    <source>
        <dbReference type="SAM" id="Phobius"/>
    </source>
</evidence>
<keyword evidence="2" id="KW-0472">Membrane</keyword>
<proteinExistence type="predicted"/>
<feature type="compositionally biased region" description="Basic and acidic residues" evidence="1">
    <location>
        <begin position="276"/>
        <end position="288"/>
    </location>
</feature>
<keyword evidence="4" id="KW-1185">Reference proteome</keyword>
<comment type="caution">
    <text evidence="3">The sequence shown here is derived from an EMBL/GenBank/DDBJ whole genome shotgun (WGS) entry which is preliminary data.</text>
</comment>
<protein>
    <submittedName>
        <fullName evidence="3">Unnamed protein product</fullName>
    </submittedName>
</protein>
<sequence>MARLEAARRSAWGVVYAAGGLCVLLKLLVDAYASARDVCELYPHFSFGETLREELALHHTTLPLVRAHVPTLQLLGGYAALYAAKLLGLLDRGWPLLLDVLSGRWLYRQLVEVLPSLYVTAPTCAWGGGVDTCSRAGCRLPFGLAEPDVPELLSEDEGRAALEDDDELDDAPPTPPMDHEACSEALAKLVQVKMLHANRTIARPDDWLVFDPVQDKLVLQKHATRRNGGVPNGHCSGQEALADKVSLPRRQEPIGDSEPSAAEPRPSGADGGAEQAPREERTGIRKRL</sequence>
<evidence type="ECO:0000313" key="4">
    <source>
        <dbReference type="Proteomes" id="UP001165121"/>
    </source>
</evidence>
<dbReference type="EMBL" id="BSXT01002652">
    <property type="protein sequence ID" value="GMF50125.1"/>
    <property type="molecule type" value="Genomic_DNA"/>
</dbReference>
<evidence type="ECO:0000256" key="1">
    <source>
        <dbReference type="SAM" id="MobiDB-lite"/>
    </source>
</evidence>
<name>A0A9W7D091_9STRA</name>
<feature type="region of interest" description="Disordered" evidence="1">
    <location>
        <begin position="225"/>
        <end position="288"/>
    </location>
</feature>
<accession>A0A9W7D091</accession>